<evidence type="ECO:0000259" key="10">
    <source>
        <dbReference type="PROSITE" id="PS50109"/>
    </source>
</evidence>
<dbReference type="InterPro" id="IPR033417">
    <property type="entry name" value="CHASE8"/>
</dbReference>
<dbReference type="GO" id="GO:0000155">
    <property type="term" value="F:phosphorelay sensor kinase activity"/>
    <property type="evidence" value="ECO:0007669"/>
    <property type="project" value="InterPro"/>
</dbReference>
<feature type="transmembrane region" description="Helical" evidence="9">
    <location>
        <begin position="24"/>
        <end position="46"/>
    </location>
</feature>
<dbReference type="InterPro" id="IPR011006">
    <property type="entry name" value="CheY-like_superfamily"/>
</dbReference>
<feature type="modified residue" description="4-aspartylphosphate" evidence="8">
    <location>
        <position position="566"/>
    </location>
</feature>
<feature type="domain" description="HAMP" evidence="12">
    <location>
        <begin position="192"/>
        <end position="245"/>
    </location>
</feature>
<evidence type="ECO:0000259" key="11">
    <source>
        <dbReference type="PROSITE" id="PS50110"/>
    </source>
</evidence>
<comment type="catalytic activity">
    <reaction evidence="1">
        <text>ATP + protein L-histidine = ADP + protein N-phospho-L-histidine.</text>
        <dbReference type="EC" id="2.7.13.3"/>
    </reaction>
</comment>
<dbReference type="Pfam" id="PF00072">
    <property type="entry name" value="Response_reg"/>
    <property type="match status" value="1"/>
</dbReference>
<dbReference type="InterPro" id="IPR003661">
    <property type="entry name" value="HisK_dim/P_dom"/>
</dbReference>
<dbReference type="EMBL" id="JACHVC010000012">
    <property type="protein sequence ID" value="MBC2606996.1"/>
    <property type="molecule type" value="Genomic_DNA"/>
</dbReference>
<keyword evidence="9" id="KW-1133">Transmembrane helix</keyword>
<gene>
    <name evidence="13" type="ORF">H5P27_13160</name>
</gene>
<dbReference type="SUPFAM" id="SSF47384">
    <property type="entry name" value="Homodimeric domain of signal transducing histidine kinase"/>
    <property type="match status" value="1"/>
</dbReference>
<reference evidence="13 14" key="1">
    <citation type="submission" date="2020-07" db="EMBL/GenBank/DDBJ databases">
        <authorList>
            <person name="Feng X."/>
        </authorList>
    </citation>
    <scope>NUCLEOTIDE SEQUENCE [LARGE SCALE GENOMIC DNA]</scope>
    <source>
        <strain evidence="13 14">JCM23202</strain>
    </source>
</reference>
<comment type="subcellular location">
    <subcellularLocation>
        <location evidence="2">Membrane</location>
    </subcellularLocation>
</comment>
<keyword evidence="4 8" id="KW-0597">Phosphoprotein</keyword>
<dbReference type="SMART" id="SM00388">
    <property type="entry name" value="HisKA"/>
    <property type="match status" value="1"/>
</dbReference>
<dbReference type="PANTHER" id="PTHR45339:SF1">
    <property type="entry name" value="HYBRID SIGNAL TRANSDUCTION HISTIDINE KINASE J"/>
    <property type="match status" value="1"/>
</dbReference>
<dbReference type="Pfam" id="PF00672">
    <property type="entry name" value="HAMP"/>
    <property type="match status" value="1"/>
</dbReference>
<comment type="caution">
    <text evidence="13">The sequence shown here is derived from an EMBL/GenBank/DDBJ whole genome shotgun (WGS) entry which is preliminary data.</text>
</comment>
<dbReference type="SMART" id="SM00304">
    <property type="entry name" value="HAMP"/>
    <property type="match status" value="1"/>
</dbReference>
<protein>
    <recommendedName>
        <fullName evidence="3">histidine kinase</fullName>
        <ecNumber evidence="3">2.7.13.3</ecNumber>
    </recommendedName>
</protein>
<feature type="domain" description="Histidine kinase" evidence="10">
    <location>
        <begin position="267"/>
        <end position="493"/>
    </location>
</feature>
<dbReference type="PANTHER" id="PTHR45339">
    <property type="entry name" value="HYBRID SIGNAL TRANSDUCTION HISTIDINE KINASE J"/>
    <property type="match status" value="1"/>
</dbReference>
<dbReference type="InterPro" id="IPR003660">
    <property type="entry name" value="HAMP_dom"/>
</dbReference>
<dbReference type="Gene3D" id="6.10.340.10">
    <property type="match status" value="1"/>
</dbReference>
<evidence type="ECO:0000256" key="2">
    <source>
        <dbReference type="ARBA" id="ARBA00004370"/>
    </source>
</evidence>
<evidence type="ECO:0000256" key="8">
    <source>
        <dbReference type="PROSITE-ProRule" id="PRU00169"/>
    </source>
</evidence>
<evidence type="ECO:0000256" key="9">
    <source>
        <dbReference type="SAM" id="Phobius"/>
    </source>
</evidence>
<dbReference type="Pfam" id="PF17152">
    <property type="entry name" value="CHASE8"/>
    <property type="match status" value="1"/>
</dbReference>
<organism evidence="13 14">
    <name type="scientific">Pelagicoccus albus</name>
    <dbReference type="NCBI Taxonomy" id="415222"/>
    <lineage>
        <taxon>Bacteria</taxon>
        <taxon>Pseudomonadati</taxon>
        <taxon>Verrucomicrobiota</taxon>
        <taxon>Opitutia</taxon>
        <taxon>Puniceicoccales</taxon>
        <taxon>Pelagicoccaceae</taxon>
        <taxon>Pelagicoccus</taxon>
    </lineage>
</organism>
<sequence>MVREIPERSTLARIYRQLSIRKKLVLLITSVAGFVTIFSILFSFIVEYNLFKERLLEEYQVTTRMTASNLAVAVAFNDPLDADDVLSVLSVQSHIESAAIYKPDGSLFTSYQNSTPKRQPSLADFESTVGFYDHALVVKEPIEFNESTAAFLVLKADLGELRAFQLGRSWVFVIIIALSLSAAVFLATTVGNHVAKPIIQLAATTRRITEDHDVSTRQVKTSYDETGQLVDAFNEMMEEIEKRSDALVHAKEKAEASSRAKDDFLSVISHELRTPLNPIIGYVEILLRNAHEGENRRQLGLIKQYSEHLQGLIDRVIDFSLFERGEVSLTPEPVNYQRLCANAVSLLETQASEKQIQLLYQHETDRPDSVLLDTLSLDRVKLQQVVLNLLANALKFTEEGSITLKTALFCDQADQTILRIEVVDTGIGIATQDRDTVFKPFSQIDVSLTRQYSGMGLGLAITQRIVEAMGGKIDFDSEKDEGSTFWLEIPVTPTSEQDTDPSLAPSIIENESEDKGRVLLVDDQLVNLELGESMLESTGHQVVRAQSGFEAIELAKAERFNLIILDIKMPRMNGYETARALRKIDNVGATTPIIAMTAHVTSRGNEECLEAGMNDALTKPFNTERLNFILSKWLRSG</sequence>
<dbReference type="PROSITE" id="PS50109">
    <property type="entry name" value="HIS_KIN"/>
    <property type="match status" value="1"/>
</dbReference>
<keyword evidence="7" id="KW-0902">Two-component regulatory system</keyword>
<dbReference type="RefSeq" id="WP_185660861.1">
    <property type="nucleotide sequence ID" value="NZ_CAWPOO010000012.1"/>
</dbReference>
<keyword evidence="14" id="KW-1185">Reference proteome</keyword>
<evidence type="ECO:0000256" key="1">
    <source>
        <dbReference type="ARBA" id="ARBA00000085"/>
    </source>
</evidence>
<dbReference type="CDD" id="cd17546">
    <property type="entry name" value="REC_hyHK_CKI1_RcsC-like"/>
    <property type="match status" value="1"/>
</dbReference>
<dbReference type="InterPro" id="IPR004358">
    <property type="entry name" value="Sig_transdc_His_kin-like_C"/>
</dbReference>
<dbReference type="CDD" id="cd00082">
    <property type="entry name" value="HisKA"/>
    <property type="match status" value="1"/>
</dbReference>
<feature type="domain" description="Response regulatory" evidence="11">
    <location>
        <begin position="517"/>
        <end position="634"/>
    </location>
</feature>
<dbReference type="PROSITE" id="PS50110">
    <property type="entry name" value="RESPONSE_REGULATORY"/>
    <property type="match status" value="1"/>
</dbReference>
<name>A0A7X1E954_9BACT</name>
<dbReference type="InterPro" id="IPR036890">
    <property type="entry name" value="HATPase_C_sf"/>
</dbReference>
<dbReference type="InterPro" id="IPR001789">
    <property type="entry name" value="Sig_transdc_resp-reg_receiver"/>
</dbReference>
<dbReference type="PRINTS" id="PR00344">
    <property type="entry name" value="BCTRLSENSOR"/>
</dbReference>
<dbReference type="SUPFAM" id="SSF158472">
    <property type="entry name" value="HAMP domain-like"/>
    <property type="match status" value="1"/>
</dbReference>
<dbReference type="InterPro" id="IPR036097">
    <property type="entry name" value="HisK_dim/P_sf"/>
</dbReference>
<dbReference type="Gene3D" id="1.10.287.130">
    <property type="match status" value="1"/>
</dbReference>
<dbReference type="Pfam" id="PF00512">
    <property type="entry name" value="HisKA"/>
    <property type="match status" value="1"/>
</dbReference>
<keyword evidence="5" id="KW-0808">Transferase</keyword>
<dbReference type="Gene3D" id="3.40.50.2300">
    <property type="match status" value="1"/>
</dbReference>
<evidence type="ECO:0000256" key="3">
    <source>
        <dbReference type="ARBA" id="ARBA00012438"/>
    </source>
</evidence>
<dbReference type="FunFam" id="3.30.565.10:FF:000010">
    <property type="entry name" value="Sensor histidine kinase RcsC"/>
    <property type="match status" value="1"/>
</dbReference>
<dbReference type="Proteomes" id="UP000526501">
    <property type="component" value="Unassembled WGS sequence"/>
</dbReference>
<evidence type="ECO:0000256" key="7">
    <source>
        <dbReference type="ARBA" id="ARBA00023012"/>
    </source>
</evidence>
<dbReference type="Gene3D" id="3.30.565.10">
    <property type="entry name" value="Histidine kinase-like ATPase, C-terminal domain"/>
    <property type="match status" value="1"/>
</dbReference>
<keyword evidence="6" id="KW-0418">Kinase</keyword>
<evidence type="ECO:0000313" key="14">
    <source>
        <dbReference type="Proteomes" id="UP000526501"/>
    </source>
</evidence>
<evidence type="ECO:0000256" key="6">
    <source>
        <dbReference type="ARBA" id="ARBA00022777"/>
    </source>
</evidence>
<dbReference type="SUPFAM" id="SSF52172">
    <property type="entry name" value="CheY-like"/>
    <property type="match status" value="1"/>
</dbReference>
<dbReference type="Pfam" id="PF02518">
    <property type="entry name" value="HATPase_c"/>
    <property type="match status" value="1"/>
</dbReference>
<dbReference type="CDD" id="cd16922">
    <property type="entry name" value="HATPase_EvgS-ArcB-TorS-like"/>
    <property type="match status" value="1"/>
</dbReference>
<evidence type="ECO:0000313" key="13">
    <source>
        <dbReference type="EMBL" id="MBC2606996.1"/>
    </source>
</evidence>
<dbReference type="AlphaFoldDB" id="A0A7X1E954"/>
<dbReference type="InterPro" id="IPR003594">
    <property type="entry name" value="HATPase_dom"/>
</dbReference>
<dbReference type="InterPro" id="IPR005467">
    <property type="entry name" value="His_kinase_dom"/>
</dbReference>
<dbReference type="GO" id="GO:0016020">
    <property type="term" value="C:membrane"/>
    <property type="evidence" value="ECO:0007669"/>
    <property type="project" value="UniProtKB-SubCell"/>
</dbReference>
<keyword evidence="9" id="KW-0472">Membrane</keyword>
<evidence type="ECO:0000256" key="5">
    <source>
        <dbReference type="ARBA" id="ARBA00022679"/>
    </source>
</evidence>
<keyword evidence="9" id="KW-0812">Transmembrane</keyword>
<dbReference type="CDD" id="cd06225">
    <property type="entry name" value="HAMP"/>
    <property type="match status" value="1"/>
</dbReference>
<evidence type="ECO:0000256" key="4">
    <source>
        <dbReference type="ARBA" id="ARBA00022553"/>
    </source>
</evidence>
<dbReference type="SMART" id="SM00448">
    <property type="entry name" value="REC"/>
    <property type="match status" value="1"/>
</dbReference>
<dbReference type="SMART" id="SM00387">
    <property type="entry name" value="HATPase_c"/>
    <property type="match status" value="1"/>
</dbReference>
<dbReference type="SUPFAM" id="SSF55874">
    <property type="entry name" value="ATPase domain of HSP90 chaperone/DNA topoisomerase II/histidine kinase"/>
    <property type="match status" value="1"/>
</dbReference>
<dbReference type="PROSITE" id="PS50885">
    <property type="entry name" value="HAMP"/>
    <property type="match status" value="1"/>
</dbReference>
<accession>A0A7X1E954</accession>
<proteinExistence type="predicted"/>
<dbReference type="EC" id="2.7.13.3" evidence="3"/>
<evidence type="ECO:0000259" key="12">
    <source>
        <dbReference type="PROSITE" id="PS50885"/>
    </source>
</evidence>